<proteinExistence type="predicted"/>
<sequence>MNFKVTWSIPRLSGLLDAAAQVDNGLHANLEICRMLPVKPSDCNPGSVVSLWWLRSTHQNMILHEVEIPDLINKDEPQTRYL</sequence>
<comment type="caution">
    <text evidence="1">The sequence shown here is derived from an EMBL/GenBank/DDBJ whole genome shotgun (WGS) entry which is preliminary data.</text>
</comment>
<organism evidence="1 2">
    <name type="scientific">Steinernema carpocapsae</name>
    <name type="common">Entomopathogenic nematode</name>
    <dbReference type="NCBI Taxonomy" id="34508"/>
    <lineage>
        <taxon>Eukaryota</taxon>
        <taxon>Metazoa</taxon>
        <taxon>Ecdysozoa</taxon>
        <taxon>Nematoda</taxon>
        <taxon>Chromadorea</taxon>
        <taxon>Rhabditida</taxon>
        <taxon>Tylenchina</taxon>
        <taxon>Panagrolaimomorpha</taxon>
        <taxon>Strongyloidoidea</taxon>
        <taxon>Steinernematidae</taxon>
        <taxon>Steinernema</taxon>
    </lineage>
</organism>
<evidence type="ECO:0000313" key="2">
    <source>
        <dbReference type="Proteomes" id="UP000298663"/>
    </source>
</evidence>
<dbReference type="Proteomes" id="UP000298663">
    <property type="component" value="Unassembled WGS sequence"/>
</dbReference>
<dbReference type="AlphaFoldDB" id="A0A4U8UUY9"/>
<keyword evidence="2" id="KW-1185">Reference proteome</keyword>
<reference evidence="1 2" key="2">
    <citation type="journal article" date="2019" name="G3 (Bethesda)">
        <title>Hybrid Assembly of the Genome of the Entomopathogenic Nematode Steinernema carpocapsae Identifies the X-Chromosome.</title>
        <authorList>
            <person name="Serra L."/>
            <person name="Macchietto M."/>
            <person name="Macias-Munoz A."/>
            <person name="McGill C.J."/>
            <person name="Rodriguez I.M."/>
            <person name="Rodriguez B."/>
            <person name="Murad R."/>
            <person name="Mortazavi A."/>
        </authorList>
    </citation>
    <scope>NUCLEOTIDE SEQUENCE [LARGE SCALE GENOMIC DNA]</scope>
    <source>
        <strain evidence="1 2">ALL</strain>
    </source>
</reference>
<dbReference type="EMBL" id="AZBU02000001">
    <property type="protein sequence ID" value="TMS35618.1"/>
    <property type="molecule type" value="Genomic_DNA"/>
</dbReference>
<gene>
    <name evidence="1" type="ORF">L596_002981</name>
</gene>
<name>A0A4U8UUY9_STECR</name>
<protein>
    <submittedName>
        <fullName evidence="1">Uncharacterized protein</fullName>
    </submittedName>
</protein>
<reference evidence="1 2" key="1">
    <citation type="journal article" date="2015" name="Genome Biol.">
        <title>Comparative genomics of Steinernema reveals deeply conserved gene regulatory networks.</title>
        <authorList>
            <person name="Dillman A.R."/>
            <person name="Macchietto M."/>
            <person name="Porter C.F."/>
            <person name="Rogers A."/>
            <person name="Williams B."/>
            <person name="Antoshechkin I."/>
            <person name="Lee M.M."/>
            <person name="Goodwin Z."/>
            <person name="Lu X."/>
            <person name="Lewis E.E."/>
            <person name="Goodrich-Blair H."/>
            <person name="Stock S.P."/>
            <person name="Adams B.J."/>
            <person name="Sternberg P.W."/>
            <person name="Mortazavi A."/>
        </authorList>
    </citation>
    <scope>NUCLEOTIDE SEQUENCE [LARGE SCALE GENOMIC DNA]</scope>
    <source>
        <strain evidence="1 2">ALL</strain>
    </source>
</reference>
<evidence type="ECO:0000313" key="1">
    <source>
        <dbReference type="EMBL" id="TMS35618.1"/>
    </source>
</evidence>
<accession>A0A4U8UUY9</accession>